<comment type="caution">
    <text evidence="3">The sequence shown here is derived from an EMBL/GenBank/DDBJ whole genome shotgun (WGS) entry which is preliminary data.</text>
</comment>
<dbReference type="SMART" id="SM00248">
    <property type="entry name" value="ANK"/>
    <property type="match status" value="4"/>
</dbReference>
<dbReference type="EMBL" id="JAADYS010000408">
    <property type="protein sequence ID" value="KAF4470019.1"/>
    <property type="molecule type" value="Genomic_DNA"/>
</dbReference>
<feature type="repeat" description="ANK" evidence="1">
    <location>
        <begin position="76"/>
        <end position="108"/>
    </location>
</feature>
<dbReference type="SUPFAM" id="SSF48403">
    <property type="entry name" value="Ankyrin repeat"/>
    <property type="match status" value="1"/>
</dbReference>
<dbReference type="InterPro" id="IPR036770">
    <property type="entry name" value="Ankyrin_rpt-contain_sf"/>
</dbReference>
<dbReference type="PANTHER" id="PTHR33112">
    <property type="entry name" value="DOMAIN PROTEIN, PUTATIVE-RELATED"/>
    <property type="match status" value="1"/>
</dbReference>
<name>A0A8H4LM92_9HYPO</name>
<dbReference type="Pfam" id="PF06985">
    <property type="entry name" value="HET"/>
    <property type="match status" value="1"/>
</dbReference>
<reference evidence="3 4" key="1">
    <citation type="submission" date="2020-01" db="EMBL/GenBank/DDBJ databases">
        <title>Identification and distribution of gene clusters putatively required for synthesis of sphingolipid metabolism inhibitors in phylogenetically diverse species of the filamentous fungus Fusarium.</title>
        <authorList>
            <person name="Kim H.-S."/>
            <person name="Busman M."/>
            <person name="Brown D.W."/>
            <person name="Divon H."/>
            <person name="Uhlig S."/>
            <person name="Proctor R.H."/>
        </authorList>
    </citation>
    <scope>NUCLEOTIDE SEQUENCE [LARGE SCALE GENOMIC DNA]</scope>
    <source>
        <strain evidence="3 4">NRRL 20459</strain>
    </source>
</reference>
<dbReference type="OrthoDB" id="426293at2759"/>
<dbReference type="Gene3D" id="1.25.40.20">
    <property type="entry name" value="Ankyrin repeat-containing domain"/>
    <property type="match status" value="1"/>
</dbReference>
<dbReference type="Proteomes" id="UP000554235">
    <property type="component" value="Unassembled WGS sequence"/>
</dbReference>
<dbReference type="InterPro" id="IPR002110">
    <property type="entry name" value="Ankyrin_rpt"/>
</dbReference>
<organism evidence="3 4">
    <name type="scientific">Fusarium albosuccineum</name>
    <dbReference type="NCBI Taxonomy" id="1237068"/>
    <lineage>
        <taxon>Eukaryota</taxon>
        <taxon>Fungi</taxon>
        <taxon>Dikarya</taxon>
        <taxon>Ascomycota</taxon>
        <taxon>Pezizomycotina</taxon>
        <taxon>Sordariomycetes</taxon>
        <taxon>Hypocreomycetidae</taxon>
        <taxon>Hypocreales</taxon>
        <taxon>Nectriaceae</taxon>
        <taxon>Fusarium</taxon>
        <taxon>Fusarium decemcellulare species complex</taxon>
    </lineage>
</organism>
<proteinExistence type="predicted"/>
<dbReference type="PROSITE" id="PS50297">
    <property type="entry name" value="ANK_REP_REGION"/>
    <property type="match status" value="1"/>
</dbReference>
<gene>
    <name evidence="3" type="ORF">FALBO_3080</name>
</gene>
<evidence type="ECO:0000313" key="3">
    <source>
        <dbReference type="EMBL" id="KAF4470019.1"/>
    </source>
</evidence>
<dbReference type="PANTHER" id="PTHR33112:SF16">
    <property type="entry name" value="HETEROKARYON INCOMPATIBILITY DOMAIN-CONTAINING PROTEIN"/>
    <property type="match status" value="1"/>
</dbReference>
<keyword evidence="4" id="KW-1185">Reference proteome</keyword>
<evidence type="ECO:0000313" key="4">
    <source>
        <dbReference type="Proteomes" id="UP000554235"/>
    </source>
</evidence>
<dbReference type="AlphaFoldDB" id="A0A8H4LM92"/>
<feature type="domain" description="Heterokaryon incompatibility" evidence="2">
    <location>
        <begin position="495"/>
        <end position="559"/>
    </location>
</feature>
<evidence type="ECO:0000256" key="1">
    <source>
        <dbReference type="PROSITE-ProRule" id="PRU00023"/>
    </source>
</evidence>
<dbReference type="Pfam" id="PF13637">
    <property type="entry name" value="Ank_4"/>
    <property type="match status" value="1"/>
</dbReference>
<sequence>MTPHQNLDPNNKGSRYLDKVTPWKGMAVNEVDEVRAAIEDGLDPNILWSENDLVIPAPKSGCVIPPYVEDSETWPHHNTPLHRAVRFSDFESAQLLLRHGADINLCNSIGRTALHEVVWNHDHDAIRFLLAHNPDVNKKTIAACVRYEDDERDMHGSEGDLCVLRALSTSDLTSLRLLAEAGAELHPASQGPWTALDLALLSEDRQIVEYLRTRKIELPARLPALETWTENTHRDASRDLLAFSSKGDILPPGELYLAYCYALANIQGHLAKCDSEALIQAFFKALQENAGQTQHRTGRKMCASCEDFQSGVKGVDEKQTEYKVTLYQSRQDLIDSAARGCPLCRIIAIAFDYEEGRLGSNSKSSDQQVTQDKDTAQPILLWVDIDPPKKLSMCYLWASWGDLRLHVDLDRVDDDPIIRALEDEKEPDTSTGSTSAMEMAKIWLHTCKDDGSHVKCQEACRSRQNTSALPRRLLRVGGPDDNPRLVEAQGNRLPYCALSYCWGTKDFFTTTRANLLQNMEDIPRESFPTIMQDAMSVTRSLGYDHIWIDALGIVQDDEKTGLMKHRSWALFTPTLNLPSPRLWQATATRVSSNLDLSGLSWAVFAEWAQEHLCIHGPVHSRGWTLQEQLLSTRILYFGDGILHWEYLHDYRVEADPGGDNRRGYNYRADLAKRSETKQAVQGALS</sequence>
<dbReference type="PROSITE" id="PS50088">
    <property type="entry name" value="ANK_REPEAT"/>
    <property type="match status" value="2"/>
</dbReference>
<dbReference type="InterPro" id="IPR010730">
    <property type="entry name" value="HET"/>
</dbReference>
<protein>
    <submittedName>
        <fullName evidence="3">Heterokaryon incompatibility</fullName>
    </submittedName>
</protein>
<evidence type="ECO:0000259" key="2">
    <source>
        <dbReference type="Pfam" id="PF06985"/>
    </source>
</evidence>
<feature type="repeat" description="ANK" evidence="1">
    <location>
        <begin position="109"/>
        <end position="141"/>
    </location>
</feature>
<keyword evidence="1" id="KW-0040">ANK repeat</keyword>
<accession>A0A8H4LM92</accession>